<protein>
    <submittedName>
        <fullName evidence="3">PAS domain-containing protein</fullName>
    </submittedName>
</protein>
<dbReference type="Gene3D" id="3.30.450.20">
    <property type="entry name" value="PAS domain"/>
    <property type="match status" value="1"/>
</dbReference>
<dbReference type="InterPro" id="IPR035965">
    <property type="entry name" value="PAS-like_dom_sf"/>
</dbReference>
<evidence type="ECO:0000259" key="1">
    <source>
        <dbReference type="PROSITE" id="PS50112"/>
    </source>
</evidence>
<dbReference type="SMART" id="SM00086">
    <property type="entry name" value="PAC"/>
    <property type="match status" value="1"/>
</dbReference>
<dbReference type="InterPro" id="IPR000014">
    <property type="entry name" value="PAS"/>
</dbReference>
<dbReference type="InterPro" id="IPR000700">
    <property type="entry name" value="PAS-assoc_C"/>
</dbReference>
<comment type="caution">
    <text evidence="3">The sequence shown here is derived from an EMBL/GenBank/DDBJ whole genome shotgun (WGS) entry which is preliminary data.</text>
</comment>
<evidence type="ECO:0000313" key="4">
    <source>
        <dbReference type="Proteomes" id="UP001589834"/>
    </source>
</evidence>
<sequence length="144" mass="15687">MPDLIAMPQPATDAIPWARIVADVADALIFIDTQGVIRVWNAPCAALFGFGADEALGHSVDLIIPEHLRSAHWHGFEQALARGATRHGAEVRTTRATHKDGRKLYVDMTFSVVKNEDGRVLGSAAMARDVTERYLAERARKAAG</sequence>
<proteinExistence type="predicted"/>
<dbReference type="EMBL" id="JBHLTN010000016">
    <property type="protein sequence ID" value="MFC0592564.1"/>
    <property type="molecule type" value="Genomic_DNA"/>
</dbReference>
<dbReference type="Pfam" id="PF08448">
    <property type="entry name" value="PAS_4"/>
    <property type="match status" value="1"/>
</dbReference>
<feature type="domain" description="PAC" evidence="2">
    <location>
        <begin position="87"/>
        <end position="142"/>
    </location>
</feature>
<name>A0ABV6PRU3_9BURK</name>
<dbReference type="PROSITE" id="PS50112">
    <property type="entry name" value="PAS"/>
    <property type="match status" value="1"/>
</dbReference>
<gene>
    <name evidence="3" type="ORF">ACFFGG_08350</name>
</gene>
<reference evidence="3 4" key="1">
    <citation type="submission" date="2024-09" db="EMBL/GenBank/DDBJ databases">
        <authorList>
            <person name="Sun Q."/>
            <person name="Mori K."/>
        </authorList>
    </citation>
    <scope>NUCLEOTIDE SEQUENCE [LARGE SCALE GENOMIC DNA]</scope>
    <source>
        <strain evidence="3 4">NCAIM B.02336</strain>
    </source>
</reference>
<dbReference type="SMART" id="SM00091">
    <property type="entry name" value="PAS"/>
    <property type="match status" value="1"/>
</dbReference>
<dbReference type="CDD" id="cd00130">
    <property type="entry name" value="PAS"/>
    <property type="match status" value="1"/>
</dbReference>
<dbReference type="PROSITE" id="PS50113">
    <property type="entry name" value="PAC"/>
    <property type="match status" value="1"/>
</dbReference>
<dbReference type="InterPro" id="IPR013656">
    <property type="entry name" value="PAS_4"/>
</dbReference>
<dbReference type="InterPro" id="IPR001610">
    <property type="entry name" value="PAC"/>
</dbReference>
<dbReference type="SUPFAM" id="SSF55785">
    <property type="entry name" value="PYP-like sensor domain (PAS domain)"/>
    <property type="match status" value="1"/>
</dbReference>
<keyword evidence="4" id="KW-1185">Reference proteome</keyword>
<accession>A0ABV6PRU3</accession>
<evidence type="ECO:0000259" key="2">
    <source>
        <dbReference type="PROSITE" id="PS50113"/>
    </source>
</evidence>
<dbReference type="Proteomes" id="UP001589834">
    <property type="component" value="Unassembled WGS sequence"/>
</dbReference>
<dbReference type="RefSeq" id="WP_377482095.1">
    <property type="nucleotide sequence ID" value="NZ_JBHLTN010000016.1"/>
</dbReference>
<evidence type="ECO:0000313" key="3">
    <source>
        <dbReference type="EMBL" id="MFC0592564.1"/>
    </source>
</evidence>
<organism evidence="3 4">
    <name type="scientific">Ottowia pentelensis</name>
    <dbReference type="NCBI Taxonomy" id="511108"/>
    <lineage>
        <taxon>Bacteria</taxon>
        <taxon>Pseudomonadati</taxon>
        <taxon>Pseudomonadota</taxon>
        <taxon>Betaproteobacteria</taxon>
        <taxon>Burkholderiales</taxon>
        <taxon>Comamonadaceae</taxon>
        <taxon>Ottowia</taxon>
    </lineage>
</organism>
<dbReference type="NCBIfam" id="TIGR00229">
    <property type="entry name" value="sensory_box"/>
    <property type="match status" value="1"/>
</dbReference>
<feature type="domain" description="PAS" evidence="1">
    <location>
        <begin position="19"/>
        <end position="83"/>
    </location>
</feature>